<dbReference type="Proteomes" id="UP000314294">
    <property type="component" value="Unassembled WGS sequence"/>
</dbReference>
<name>A0A4Z2I8Z9_9TELE</name>
<reference evidence="1 2" key="1">
    <citation type="submission" date="2019-03" db="EMBL/GenBank/DDBJ databases">
        <title>First draft genome of Liparis tanakae, snailfish: a comprehensive survey of snailfish specific genes.</title>
        <authorList>
            <person name="Kim W."/>
            <person name="Song I."/>
            <person name="Jeong J.-H."/>
            <person name="Kim D."/>
            <person name="Kim S."/>
            <person name="Ryu S."/>
            <person name="Song J.Y."/>
            <person name="Lee S.K."/>
        </authorList>
    </citation>
    <scope>NUCLEOTIDE SEQUENCE [LARGE SCALE GENOMIC DNA]</scope>
    <source>
        <tissue evidence="1">Muscle</tissue>
    </source>
</reference>
<gene>
    <name evidence="1" type="ORF">EYF80_015902</name>
</gene>
<proteinExistence type="predicted"/>
<protein>
    <submittedName>
        <fullName evidence="1">Uncharacterized protein</fullName>
    </submittedName>
</protein>
<evidence type="ECO:0000313" key="2">
    <source>
        <dbReference type="Proteomes" id="UP000314294"/>
    </source>
</evidence>
<comment type="caution">
    <text evidence="1">The sequence shown here is derived from an EMBL/GenBank/DDBJ whole genome shotgun (WGS) entry which is preliminary data.</text>
</comment>
<accession>A0A4Z2I8Z9</accession>
<evidence type="ECO:0000313" key="1">
    <source>
        <dbReference type="EMBL" id="TNN73885.1"/>
    </source>
</evidence>
<sequence>MPEIDASVPEAFLFELEPDRLSLHVSSRRRSAARRSARVTDSRHAGAIIINTGAVMNEVGT</sequence>
<keyword evidence="2" id="KW-1185">Reference proteome</keyword>
<dbReference type="AlphaFoldDB" id="A0A4Z2I8Z9"/>
<dbReference type="EMBL" id="SRLO01000120">
    <property type="protein sequence ID" value="TNN73885.1"/>
    <property type="molecule type" value="Genomic_DNA"/>
</dbReference>
<organism evidence="1 2">
    <name type="scientific">Liparis tanakae</name>
    <name type="common">Tanaka's snailfish</name>
    <dbReference type="NCBI Taxonomy" id="230148"/>
    <lineage>
        <taxon>Eukaryota</taxon>
        <taxon>Metazoa</taxon>
        <taxon>Chordata</taxon>
        <taxon>Craniata</taxon>
        <taxon>Vertebrata</taxon>
        <taxon>Euteleostomi</taxon>
        <taxon>Actinopterygii</taxon>
        <taxon>Neopterygii</taxon>
        <taxon>Teleostei</taxon>
        <taxon>Neoteleostei</taxon>
        <taxon>Acanthomorphata</taxon>
        <taxon>Eupercaria</taxon>
        <taxon>Perciformes</taxon>
        <taxon>Cottioidei</taxon>
        <taxon>Cottales</taxon>
        <taxon>Liparidae</taxon>
        <taxon>Liparis</taxon>
    </lineage>
</organism>